<evidence type="ECO:0008006" key="3">
    <source>
        <dbReference type="Google" id="ProtNLM"/>
    </source>
</evidence>
<dbReference type="AlphaFoldDB" id="A0AAV5TTC9"/>
<comment type="caution">
    <text evidence="1">The sequence shown here is derived from an EMBL/GenBank/DDBJ whole genome shotgun (WGS) entry which is preliminary data.</text>
</comment>
<accession>A0AAV5TTC9</accession>
<dbReference type="Proteomes" id="UP001432027">
    <property type="component" value="Unassembled WGS sequence"/>
</dbReference>
<organism evidence="1 2">
    <name type="scientific">Pristionchus entomophagus</name>
    <dbReference type="NCBI Taxonomy" id="358040"/>
    <lineage>
        <taxon>Eukaryota</taxon>
        <taxon>Metazoa</taxon>
        <taxon>Ecdysozoa</taxon>
        <taxon>Nematoda</taxon>
        <taxon>Chromadorea</taxon>
        <taxon>Rhabditida</taxon>
        <taxon>Rhabditina</taxon>
        <taxon>Diplogasteromorpha</taxon>
        <taxon>Diplogasteroidea</taxon>
        <taxon>Neodiplogasteridae</taxon>
        <taxon>Pristionchus</taxon>
    </lineage>
</organism>
<feature type="non-terminal residue" evidence="1">
    <location>
        <position position="1"/>
    </location>
</feature>
<evidence type="ECO:0000313" key="2">
    <source>
        <dbReference type="Proteomes" id="UP001432027"/>
    </source>
</evidence>
<protein>
    <recommendedName>
        <fullName evidence="3">Activin types I and II receptor domain-containing protein</fullName>
    </recommendedName>
</protein>
<name>A0AAV5TTC9_9BILA</name>
<sequence>VMRSLFSRSPTTSCYKFHPKLKEPFEQTYSTSTFCYTKVEESKTGDCERIGNCQKLYESRGPDHGLECSGYQEDQEGCRPHAIARGAPRKPILFAKCCCRSDLCNGPIPDEMMAQLRRGWYPGWNSTAQP</sequence>
<keyword evidence="2" id="KW-1185">Reference proteome</keyword>
<reference evidence="1" key="1">
    <citation type="submission" date="2023-10" db="EMBL/GenBank/DDBJ databases">
        <title>Genome assembly of Pristionchus species.</title>
        <authorList>
            <person name="Yoshida K."/>
            <person name="Sommer R.J."/>
        </authorList>
    </citation>
    <scope>NUCLEOTIDE SEQUENCE</scope>
    <source>
        <strain evidence="1">RS0144</strain>
    </source>
</reference>
<dbReference type="EMBL" id="BTSX01000004">
    <property type="protein sequence ID" value="GMS97526.1"/>
    <property type="molecule type" value="Genomic_DNA"/>
</dbReference>
<gene>
    <name evidence="1" type="ORF">PENTCL1PPCAC_19701</name>
</gene>
<evidence type="ECO:0000313" key="1">
    <source>
        <dbReference type="EMBL" id="GMS97526.1"/>
    </source>
</evidence>
<proteinExistence type="predicted"/>